<reference evidence="1 2" key="1">
    <citation type="journal article" date="2019" name="Sci. Rep.">
        <title>Orb-weaving spider Araneus ventricosus genome elucidates the spidroin gene catalogue.</title>
        <authorList>
            <person name="Kono N."/>
            <person name="Nakamura H."/>
            <person name="Ohtoshi R."/>
            <person name="Moran D.A.P."/>
            <person name="Shinohara A."/>
            <person name="Yoshida Y."/>
            <person name="Fujiwara M."/>
            <person name="Mori M."/>
            <person name="Tomita M."/>
            <person name="Arakawa K."/>
        </authorList>
    </citation>
    <scope>NUCLEOTIDE SEQUENCE [LARGE SCALE GENOMIC DNA]</scope>
</reference>
<accession>A0A4Y2CSF5</accession>
<gene>
    <name evidence="1" type="ORF">AVEN_173571_2</name>
</gene>
<dbReference type="Proteomes" id="UP000499080">
    <property type="component" value="Unassembled WGS sequence"/>
</dbReference>
<comment type="caution">
    <text evidence="1">The sequence shown here is derived from an EMBL/GenBank/DDBJ whole genome shotgun (WGS) entry which is preliminary data.</text>
</comment>
<proteinExistence type="predicted"/>
<protein>
    <submittedName>
        <fullName evidence="1">Uncharacterized protein</fullName>
    </submittedName>
</protein>
<keyword evidence="2" id="KW-1185">Reference proteome</keyword>
<evidence type="ECO:0000313" key="1">
    <source>
        <dbReference type="EMBL" id="GBM06804.1"/>
    </source>
</evidence>
<dbReference type="EMBL" id="BGPR01000234">
    <property type="protein sequence ID" value="GBM06804.1"/>
    <property type="molecule type" value="Genomic_DNA"/>
</dbReference>
<organism evidence="1 2">
    <name type="scientific">Araneus ventricosus</name>
    <name type="common">Orbweaver spider</name>
    <name type="synonym">Epeira ventricosa</name>
    <dbReference type="NCBI Taxonomy" id="182803"/>
    <lineage>
        <taxon>Eukaryota</taxon>
        <taxon>Metazoa</taxon>
        <taxon>Ecdysozoa</taxon>
        <taxon>Arthropoda</taxon>
        <taxon>Chelicerata</taxon>
        <taxon>Arachnida</taxon>
        <taxon>Araneae</taxon>
        <taxon>Araneomorphae</taxon>
        <taxon>Entelegynae</taxon>
        <taxon>Araneoidea</taxon>
        <taxon>Araneidae</taxon>
        <taxon>Araneus</taxon>
    </lineage>
</organism>
<evidence type="ECO:0000313" key="2">
    <source>
        <dbReference type="Proteomes" id="UP000499080"/>
    </source>
</evidence>
<sequence length="261" mass="29846">MYTKVTENCQQRKFKPIERDLDSDAVRLPQYQNPVCPVVCSSESIKIVARRCSNLLEVLYFIFKYLLNVWYNPLLLQVELFSRDLFWRTQYTARALVFCLKKNQIVPSDRYLLVLQELSDEEKTSDYINALDIIDREHIEENYTSNSENEVNGLQDIADLSDEESDANESNFMKTIYKTKTVKAKFCDQNLLRMKVNISKVLGFSLDSLVSHKSVVLLDVLVLEPLKVIQPGLGVLEPVPSHLPHLLTGIAGALVGLRCSD</sequence>
<name>A0A4Y2CSF5_ARAVE</name>
<dbReference type="AlphaFoldDB" id="A0A4Y2CSF5"/>